<sequence length="110" mass="13544">MDDDETHEFWMLEETQLVINNRKTRKSYSFRINNTCVLCFVIWYLYMMMLLRIYQMMLTKQENMLTQVRMKFLETRQEMDRVQILDNKLAFHIGYVKSLLKNKTTYDTGY</sequence>
<evidence type="ECO:0000313" key="2">
    <source>
        <dbReference type="EMBL" id="KAG6458315.1"/>
    </source>
</evidence>
<evidence type="ECO:0000256" key="1">
    <source>
        <dbReference type="SAM" id="Phobius"/>
    </source>
</evidence>
<dbReference type="AlphaFoldDB" id="A0A922CSY4"/>
<dbReference type="EMBL" id="JH668579">
    <property type="protein sequence ID" value="KAG6458315.1"/>
    <property type="molecule type" value="Genomic_DNA"/>
</dbReference>
<keyword evidence="1" id="KW-0472">Membrane</keyword>
<gene>
    <name evidence="2" type="ORF">O3G_MSEX010808</name>
</gene>
<reference evidence="2" key="1">
    <citation type="journal article" date="2016" name="Insect Biochem. Mol. Biol.">
        <title>Multifaceted biological insights from a draft genome sequence of the tobacco hornworm moth, Manduca sexta.</title>
        <authorList>
            <person name="Kanost M.R."/>
            <person name="Arrese E.L."/>
            <person name="Cao X."/>
            <person name="Chen Y.R."/>
            <person name="Chellapilla S."/>
            <person name="Goldsmith M.R."/>
            <person name="Grosse-Wilde E."/>
            <person name="Heckel D.G."/>
            <person name="Herndon N."/>
            <person name="Jiang H."/>
            <person name="Papanicolaou A."/>
            <person name="Qu J."/>
            <person name="Soulages J.L."/>
            <person name="Vogel H."/>
            <person name="Walters J."/>
            <person name="Waterhouse R.M."/>
            <person name="Ahn S.J."/>
            <person name="Almeida F.C."/>
            <person name="An C."/>
            <person name="Aqrawi P."/>
            <person name="Bretschneider A."/>
            <person name="Bryant W.B."/>
            <person name="Bucks S."/>
            <person name="Chao H."/>
            <person name="Chevignon G."/>
            <person name="Christen J.M."/>
            <person name="Clarke D.F."/>
            <person name="Dittmer N.T."/>
            <person name="Ferguson L.C.F."/>
            <person name="Garavelou S."/>
            <person name="Gordon K.H.J."/>
            <person name="Gunaratna R.T."/>
            <person name="Han Y."/>
            <person name="Hauser F."/>
            <person name="He Y."/>
            <person name="Heidel-Fischer H."/>
            <person name="Hirsh A."/>
            <person name="Hu Y."/>
            <person name="Jiang H."/>
            <person name="Kalra D."/>
            <person name="Klinner C."/>
            <person name="Konig C."/>
            <person name="Kovar C."/>
            <person name="Kroll A.R."/>
            <person name="Kuwar S.S."/>
            <person name="Lee S.L."/>
            <person name="Lehman R."/>
            <person name="Li K."/>
            <person name="Li Z."/>
            <person name="Liang H."/>
            <person name="Lovelace S."/>
            <person name="Lu Z."/>
            <person name="Mansfield J.H."/>
            <person name="McCulloch K.J."/>
            <person name="Mathew T."/>
            <person name="Morton B."/>
            <person name="Muzny D.M."/>
            <person name="Neunemann D."/>
            <person name="Ongeri F."/>
            <person name="Pauchet Y."/>
            <person name="Pu L.L."/>
            <person name="Pyrousis I."/>
            <person name="Rao X.J."/>
            <person name="Redding A."/>
            <person name="Roesel C."/>
            <person name="Sanchez-Gracia A."/>
            <person name="Schaack S."/>
            <person name="Shukla A."/>
            <person name="Tetreau G."/>
            <person name="Wang Y."/>
            <person name="Xiong G.H."/>
            <person name="Traut W."/>
            <person name="Walsh T.K."/>
            <person name="Worley K.C."/>
            <person name="Wu D."/>
            <person name="Wu W."/>
            <person name="Wu Y.Q."/>
            <person name="Zhang X."/>
            <person name="Zou Z."/>
            <person name="Zucker H."/>
            <person name="Briscoe A.D."/>
            <person name="Burmester T."/>
            <person name="Clem R.J."/>
            <person name="Feyereisen R."/>
            <person name="Grimmelikhuijzen C.J.P."/>
            <person name="Hamodrakas S.J."/>
            <person name="Hansson B.S."/>
            <person name="Huguet E."/>
            <person name="Jermiin L.S."/>
            <person name="Lan Q."/>
            <person name="Lehman H.K."/>
            <person name="Lorenzen M."/>
            <person name="Merzendorfer H."/>
            <person name="Michalopoulos I."/>
            <person name="Morton D.B."/>
            <person name="Muthukrishnan S."/>
            <person name="Oakeshott J.G."/>
            <person name="Palmer W."/>
            <person name="Park Y."/>
            <person name="Passarelli A.L."/>
            <person name="Rozas J."/>
            <person name="Schwartz L.M."/>
            <person name="Smith W."/>
            <person name="Southgate A."/>
            <person name="Vilcinskas A."/>
            <person name="Vogt R."/>
            <person name="Wang P."/>
            <person name="Werren J."/>
            <person name="Yu X.Q."/>
            <person name="Zhou J.J."/>
            <person name="Brown S.J."/>
            <person name="Scherer S.E."/>
            <person name="Richards S."/>
            <person name="Blissard G.W."/>
        </authorList>
    </citation>
    <scope>NUCLEOTIDE SEQUENCE</scope>
</reference>
<keyword evidence="1" id="KW-1133">Transmembrane helix</keyword>
<protein>
    <submittedName>
        <fullName evidence="2">Uncharacterized protein</fullName>
    </submittedName>
</protein>
<feature type="transmembrane region" description="Helical" evidence="1">
    <location>
        <begin position="32"/>
        <end position="54"/>
    </location>
</feature>
<keyword evidence="1" id="KW-0812">Transmembrane</keyword>
<keyword evidence="3" id="KW-1185">Reference proteome</keyword>
<dbReference type="Proteomes" id="UP000791440">
    <property type="component" value="Unassembled WGS sequence"/>
</dbReference>
<organism evidence="2 3">
    <name type="scientific">Manduca sexta</name>
    <name type="common">Tobacco hawkmoth</name>
    <name type="synonym">Tobacco hornworm</name>
    <dbReference type="NCBI Taxonomy" id="7130"/>
    <lineage>
        <taxon>Eukaryota</taxon>
        <taxon>Metazoa</taxon>
        <taxon>Ecdysozoa</taxon>
        <taxon>Arthropoda</taxon>
        <taxon>Hexapoda</taxon>
        <taxon>Insecta</taxon>
        <taxon>Pterygota</taxon>
        <taxon>Neoptera</taxon>
        <taxon>Endopterygota</taxon>
        <taxon>Lepidoptera</taxon>
        <taxon>Glossata</taxon>
        <taxon>Ditrysia</taxon>
        <taxon>Bombycoidea</taxon>
        <taxon>Sphingidae</taxon>
        <taxon>Sphinginae</taxon>
        <taxon>Sphingini</taxon>
        <taxon>Manduca</taxon>
    </lineage>
</organism>
<proteinExistence type="predicted"/>
<evidence type="ECO:0000313" key="3">
    <source>
        <dbReference type="Proteomes" id="UP000791440"/>
    </source>
</evidence>
<accession>A0A922CSY4</accession>
<comment type="caution">
    <text evidence="2">The sequence shown here is derived from an EMBL/GenBank/DDBJ whole genome shotgun (WGS) entry which is preliminary data.</text>
</comment>
<reference evidence="2" key="2">
    <citation type="submission" date="2020-12" db="EMBL/GenBank/DDBJ databases">
        <authorList>
            <person name="Kanost M."/>
        </authorList>
    </citation>
    <scope>NUCLEOTIDE SEQUENCE</scope>
</reference>
<name>A0A922CSY4_MANSE</name>